<dbReference type="Proteomes" id="UP001186944">
    <property type="component" value="Unassembled WGS sequence"/>
</dbReference>
<dbReference type="SUPFAM" id="SSF57845">
    <property type="entry name" value="B-box zinc-binding domain"/>
    <property type="match status" value="1"/>
</dbReference>
<evidence type="ECO:0000256" key="1">
    <source>
        <dbReference type="PROSITE-ProRule" id="PRU00024"/>
    </source>
</evidence>
<dbReference type="GO" id="GO:0008270">
    <property type="term" value="F:zinc ion binding"/>
    <property type="evidence" value="ECO:0007669"/>
    <property type="project" value="UniProtKB-KW"/>
</dbReference>
<sequence>MSGERALSAAHVITFRKTASSVLNEFHSKQCNDNAEEEKMSIIKTSAKLIKTYIMCIDSSKSEYPSPADLDKEENIAFLPDSLRLFLRALFSENDCLVKVASVGQAIMRATRPRPIIAPLQMSLGIQMHHHFGSILLLDTLNSLGFASSYTEVQKFELNAAASQERNTLSPGNANSFTSMQTISTTTFEHWMVMGRSKIRVQCWIGTDPLDPCEWGWKLVNEEKPVPIKCLKGAASSSLLNITRSIMEVNDSSSVDLEISQSTTIGLSCQEGNNDDRYCVTCHGDCCIKCITSSHKDHNILLGSHSIVQSIKRFPTDMCTSHEDEKLSMYCVTCKTPCCHTCIDENHDGHPMSTIKSIAKQADSLHAKLVDVLPETKSRCIKMREDHDDYVKSVNIATTAIKSHFERLRSKIDEMEIKMIQPLIAECEEVNSMQTDIGQPLLETECLVELYNAANEEDNHFKKVIFFSNCPPLESLDSQHVSLPEPVAFKQVPLDFLNTEKIAGCVVRSSGQSFHNRKSSSTCKEPQIYDVLKFTSIDTSLEGKVFHSTDGESWIISKGDNTNLGYRDVLGSNISILDKTFNYQEVFKTIEYEVSDASLVPPSDLIYTDPYHSKVWQINKSGSNRLVFDTYPLTPNGICATRDKILVLGLEDFGIDESTFMIRMYSLNSLRFLDEIEKDELGKPLFSSITRILENSLDDLIVEESGQLLCVSRQGNVKWKLEKKFTHYCFDEYNNIFAAFEDDIKVLNSSGEYIETLLTKKYFLKHPTSLSIDNDGVLWIGQGSNTKLVKYRNKRKKNENPTGSEMD</sequence>
<dbReference type="InterPro" id="IPR000315">
    <property type="entry name" value="Znf_B-box"/>
</dbReference>
<reference evidence="3" key="1">
    <citation type="submission" date="2019-08" db="EMBL/GenBank/DDBJ databases">
        <title>The improved chromosome-level genome for the pearl oyster Pinctada fucata martensii using PacBio sequencing and Hi-C.</title>
        <authorList>
            <person name="Zheng Z."/>
        </authorList>
    </citation>
    <scope>NUCLEOTIDE SEQUENCE</scope>
    <source>
        <strain evidence="3">ZZ-2019</strain>
        <tissue evidence="3">Adductor muscle</tissue>
    </source>
</reference>
<evidence type="ECO:0000259" key="2">
    <source>
        <dbReference type="PROSITE" id="PS50119"/>
    </source>
</evidence>
<keyword evidence="4" id="KW-1185">Reference proteome</keyword>
<dbReference type="PROSITE" id="PS50119">
    <property type="entry name" value="ZF_BBOX"/>
    <property type="match status" value="1"/>
</dbReference>
<comment type="caution">
    <text evidence="3">The sequence shown here is derived from an EMBL/GenBank/DDBJ whole genome shotgun (WGS) entry which is preliminary data.</text>
</comment>
<keyword evidence="1" id="KW-0863">Zinc-finger</keyword>
<dbReference type="PANTHER" id="PTHR25462">
    <property type="entry name" value="BONUS, ISOFORM C-RELATED"/>
    <property type="match status" value="1"/>
</dbReference>
<evidence type="ECO:0000313" key="3">
    <source>
        <dbReference type="EMBL" id="KAK3105999.1"/>
    </source>
</evidence>
<dbReference type="GO" id="GO:0061630">
    <property type="term" value="F:ubiquitin protein ligase activity"/>
    <property type="evidence" value="ECO:0007669"/>
    <property type="project" value="TreeGrafter"/>
</dbReference>
<name>A0AA89C9V1_PINIB</name>
<dbReference type="Gene3D" id="3.30.160.60">
    <property type="entry name" value="Classic Zinc Finger"/>
    <property type="match status" value="1"/>
</dbReference>
<evidence type="ECO:0000313" key="4">
    <source>
        <dbReference type="Proteomes" id="UP001186944"/>
    </source>
</evidence>
<dbReference type="InterPro" id="IPR011042">
    <property type="entry name" value="6-blade_b-propeller_TolB-like"/>
</dbReference>
<dbReference type="AlphaFoldDB" id="A0AA89C9V1"/>
<dbReference type="Gene3D" id="2.120.10.30">
    <property type="entry name" value="TolB, C-terminal domain"/>
    <property type="match status" value="1"/>
</dbReference>
<accession>A0AA89C9V1</accession>
<dbReference type="Pfam" id="PF00643">
    <property type="entry name" value="zf-B_box"/>
    <property type="match status" value="1"/>
</dbReference>
<dbReference type="InterPro" id="IPR047153">
    <property type="entry name" value="TRIM45/56/19-like"/>
</dbReference>
<feature type="domain" description="B box-type" evidence="2">
    <location>
        <begin position="314"/>
        <end position="355"/>
    </location>
</feature>
<proteinExistence type="predicted"/>
<dbReference type="EMBL" id="VSWD01000003">
    <property type="protein sequence ID" value="KAK3105999.1"/>
    <property type="molecule type" value="Genomic_DNA"/>
</dbReference>
<keyword evidence="1" id="KW-0862">Zinc</keyword>
<dbReference type="SMART" id="SM00336">
    <property type="entry name" value="BBOX"/>
    <property type="match status" value="1"/>
</dbReference>
<dbReference type="PANTHER" id="PTHR25462:SF296">
    <property type="entry name" value="MEIOTIC P26, ISOFORM F"/>
    <property type="match status" value="1"/>
</dbReference>
<protein>
    <recommendedName>
        <fullName evidence="2">B box-type domain-containing protein</fullName>
    </recommendedName>
</protein>
<dbReference type="SUPFAM" id="SSF101898">
    <property type="entry name" value="NHL repeat"/>
    <property type="match status" value="1"/>
</dbReference>
<keyword evidence="1" id="KW-0479">Metal-binding</keyword>
<gene>
    <name evidence="3" type="ORF">FSP39_010552</name>
</gene>
<organism evidence="3 4">
    <name type="scientific">Pinctada imbricata</name>
    <name type="common">Atlantic pearl-oyster</name>
    <name type="synonym">Pinctada martensii</name>
    <dbReference type="NCBI Taxonomy" id="66713"/>
    <lineage>
        <taxon>Eukaryota</taxon>
        <taxon>Metazoa</taxon>
        <taxon>Spiralia</taxon>
        <taxon>Lophotrochozoa</taxon>
        <taxon>Mollusca</taxon>
        <taxon>Bivalvia</taxon>
        <taxon>Autobranchia</taxon>
        <taxon>Pteriomorphia</taxon>
        <taxon>Pterioida</taxon>
        <taxon>Pterioidea</taxon>
        <taxon>Pteriidae</taxon>
        <taxon>Pinctada</taxon>
    </lineage>
</organism>